<evidence type="ECO:0000313" key="3">
    <source>
        <dbReference type="Proteomes" id="UP000184188"/>
    </source>
</evidence>
<dbReference type="Proteomes" id="UP000184188">
    <property type="component" value="Unassembled WGS sequence"/>
</dbReference>
<dbReference type="RefSeq" id="XP_022586195.1">
    <property type="nucleotide sequence ID" value="XM_022728360.1"/>
</dbReference>
<feature type="transmembrane region" description="Helical" evidence="1">
    <location>
        <begin position="29"/>
        <end position="53"/>
    </location>
</feature>
<keyword evidence="1" id="KW-0472">Membrane</keyword>
<keyword evidence="1" id="KW-0812">Transmembrane</keyword>
<sequence>MLASWQEARQSADASCALSELSLCRYVTVFWTLLATVLVLLALSDLVLVLFGAQSILDSYTVRTLSIIEASQSICILLLNHPTRFRCDTLGCRSQFPS</sequence>
<name>A0A1L9SWW3_9EURO</name>
<proteinExistence type="predicted"/>
<dbReference type="EMBL" id="KV878336">
    <property type="protein sequence ID" value="OJJ51685.1"/>
    <property type="molecule type" value="Genomic_DNA"/>
</dbReference>
<gene>
    <name evidence="2" type="ORF">ASPZODRAFT_448690</name>
</gene>
<organism evidence="2 3">
    <name type="scientific">Penicilliopsis zonata CBS 506.65</name>
    <dbReference type="NCBI Taxonomy" id="1073090"/>
    <lineage>
        <taxon>Eukaryota</taxon>
        <taxon>Fungi</taxon>
        <taxon>Dikarya</taxon>
        <taxon>Ascomycota</taxon>
        <taxon>Pezizomycotina</taxon>
        <taxon>Eurotiomycetes</taxon>
        <taxon>Eurotiomycetidae</taxon>
        <taxon>Eurotiales</taxon>
        <taxon>Aspergillaceae</taxon>
        <taxon>Penicilliopsis</taxon>
    </lineage>
</organism>
<dbReference type="VEuPathDB" id="FungiDB:ASPZODRAFT_448690"/>
<protein>
    <submittedName>
        <fullName evidence="2">Uncharacterized protein</fullName>
    </submittedName>
</protein>
<keyword evidence="3" id="KW-1185">Reference proteome</keyword>
<dbReference type="AlphaFoldDB" id="A0A1L9SWW3"/>
<dbReference type="GeneID" id="34614824"/>
<reference evidence="3" key="1">
    <citation type="journal article" date="2017" name="Genome Biol.">
        <title>Comparative genomics reveals high biological diversity and specific adaptations in the industrially and medically important fungal genus Aspergillus.</title>
        <authorList>
            <person name="de Vries R.P."/>
            <person name="Riley R."/>
            <person name="Wiebenga A."/>
            <person name="Aguilar-Osorio G."/>
            <person name="Amillis S."/>
            <person name="Uchima C.A."/>
            <person name="Anderluh G."/>
            <person name="Asadollahi M."/>
            <person name="Askin M."/>
            <person name="Barry K."/>
            <person name="Battaglia E."/>
            <person name="Bayram O."/>
            <person name="Benocci T."/>
            <person name="Braus-Stromeyer S.A."/>
            <person name="Caldana C."/>
            <person name="Canovas D."/>
            <person name="Cerqueira G.C."/>
            <person name="Chen F."/>
            <person name="Chen W."/>
            <person name="Choi C."/>
            <person name="Clum A."/>
            <person name="Dos Santos R.A."/>
            <person name="Damasio A.R."/>
            <person name="Diallinas G."/>
            <person name="Emri T."/>
            <person name="Fekete E."/>
            <person name="Flipphi M."/>
            <person name="Freyberg S."/>
            <person name="Gallo A."/>
            <person name="Gournas C."/>
            <person name="Habgood R."/>
            <person name="Hainaut M."/>
            <person name="Harispe M.L."/>
            <person name="Henrissat B."/>
            <person name="Hilden K.S."/>
            <person name="Hope R."/>
            <person name="Hossain A."/>
            <person name="Karabika E."/>
            <person name="Karaffa L."/>
            <person name="Karanyi Z."/>
            <person name="Krasevec N."/>
            <person name="Kuo A."/>
            <person name="Kusch H."/>
            <person name="LaButti K."/>
            <person name="Lagendijk E.L."/>
            <person name="Lapidus A."/>
            <person name="Levasseur A."/>
            <person name="Lindquist E."/>
            <person name="Lipzen A."/>
            <person name="Logrieco A.F."/>
            <person name="MacCabe A."/>
            <person name="Maekelae M.R."/>
            <person name="Malavazi I."/>
            <person name="Melin P."/>
            <person name="Meyer V."/>
            <person name="Mielnichuk N."/>
            <person name="Miskei M."/>
            <person name="Molnar A.P."/>
            <person name="Mule G."/>
            <person name="Ngan C.Y."/>
            <person name="Orejas M."/>
            <person name="Orosz E."/>
            <person name="Ouedraogo J.P."/>
            <person name="Overkamp K.M."/>
            <person name="Park H.-S."/>
            <person name="Perrone G."/>
            <person name="Piumi F."/>
            <person name="Punt P.J."/>
            <person name="Ram A.F."/>
            <person name="Ramon A."/>
            <person name="Rauscher S."/>
            <person name="Record E."/>
            <person name="Riano-Pachon D.M."/>
            <person name="Robert V."/>
            <person name="Roehrig J."/>
            <person name="Ruller R."/>
            <person name="Salamov A."/>
            <person name="Salih N.S."/>
            <person name="Samson R.A."/>
            <person name="Sandor E."/>
            <person name="Sanguinetti M."/>
            <person name="Schuetze T."/>
            <person name="Sepcic K."/>
            <person name="Shelest E."/>
            <person name="Sherlock G."/>
            <person name="Sophianopoulou V."/>
            <person name="Squina F.M."/>
            <person name="Sun H."/>
            <person name="Susca A."/>
            <person name="Todd R.B."/>
            <person name="Tsang A."/>
            <person name="Unkles S.E."/>
            <person name="van de Wiele N."/>
            <person name="van Rossen-Uffink D."/>
            <person name="Oliveira J.V."/>
            <person name="Vesth T.C."/>
            <person name="Visser J."/>
            <person name="Yu J.-H."/>
            <person name="Zhou M."/>
            <person name="Andersen M.R."/>
            <person name="Archer D.B."/>
            <person name="Baker S.E."/>
            <person name="Benoit I."/>
            <person name="Brakhage A.A."/>
            <person name="Braus G.H."/>
            <person name="Fischer R."/>
            <person name="Frisvad J.C."/>
            <person name="Goldman G.H."/>
            <person name="Houbraken J."/>
            <person name="Oakley B."/>
            <person name="Pocsi I."/>
            <person name="Scazzocchio C."/>
            <person name="Seiboth B."/>
            <person name="vanKuyk P.A."/>
            <person name="Wortman J."/>
            <person name="Dyer P.S."/>
            <person name="Grigoriev I.V."/>
        </authorList>
    </citation>
    <scope>NUCLEOTIDE SEQUENCE [LARGE SCALE GENOMIC DNA]</scope>
    <source>
        <strain evidence="3">CBS 506.65</strain>
    </source>
</reference>
<evidence type="ECO:0000256" key="1">
    <source>
        <dbReference type="SAM" id="Phobius"/>
    </source>
</evidence>
<keyword evidence="1" id="KW-1133">Transmembrane helix</keyword>
<evidence type="ECO:0000313" key="2">
    <source>
        <dbReference type="EMBL" id="OJJ51685.1"/>
    </source>
</evidence>
<accession>A0A1L9SWW3</accession>